<keyword evidence="2" id="KW-0732">Signal</keyword>
<dbReference type="Proteomes" id="UP000283644">
    <property type="component" value="Unassembled WGS sequence"/>
</dbReference>
<evidence type="ECO:0000313" key="4">
    <source>
        <dbReference type="Proteomes" id="UP000283644"/>
    </source>
</evidence>
<comment type="caution">
    <text evidence="3">The sequence shown here is derived from an EMBL/GenBank/DDBJ whole genome shotgun (WGS) entry which is preliminary data.</text>
</comment>
<organism evidence="3 4">
    <name type="scientific">Nocardioides immobilis</name>
    <dbReference type="NCBI Taxonomy" id="2049295"/>
    <lineage>
        <taxon>Bacteria</taxon>
        <taxon>Bacillati</taxon>
        <taxon>Actinomycetota</taxon>
        <taxon>Actinomycetes</taxon>
        <taxon>Propionibacteriales</taxon>
        <taxon>Nocardioidaceae</taxon>
        <taxon>Nocardioides</taxon>
    </lineage>
</organism>
<dbReference type="PROSITE" id="PS51257">
    <property type="entry name" value="PROKAR_LIPOPROTEIN"/>
    <property type="match status" value="1"/>
</dbReference>
<reference evidence="3 4" key="1">
    <citation type="submission" date="2018-09" db="EMBL/GenBank/DDBJ databases">
        <title>Genome sequencing of Nocardioides immobilis CCTCC AB 2017083 for comparison to Nocardioides silvaticus.</title>
        <authorList>
            <person name="Li C."/>
            <person name="Wang G."/>
        </authorList>
    </citation>
    <scope>NUCLEOTIDE SEQUENCE [LARGE SCALE GENOMIC DNA]</scope>
    <source>
        <strain evidence="3 4">CCTCC AB 2017083</strain>
    </source>
</reference>
<dbReference type="AlphaFoldDB" id="A0A417XUL0"/>
<sequence length="216" mass="22485">MTTSPTRVVLTLATVGLTAVLTSCGADDPTTDDTSKDPSSMTTSVAEPLAITDHVLDGDSLPGFEPEGRPRAEDLHAFAEAHEKTPAELRESGFLSGSSLFFTGKGDDFAISVAVAYADRAAADAEANRLFASNTEGGDPSTEVIPLEVPGVPGVLAASLVGSQGEKEYTGVEVVFVDGAVLHEVFAVGESRRFDLDAVVASVRDLYDEVAGRPLQ</sequence>
<gene>
    <name evidence="3" type="ORF">D0Z08_25760</name>
</gene>
<evidence type="ECO:0008006" key="5">
    <source>
        <dbReference type="Google" id="ProtNLM"/>
    </source>
</evidence>
<dbReference type="EMBL" id="QXGH01000035">
    <property type="protein sequence ID" value="RHW24132.1"/>
    <property type="molecule type" value="Genomic_DNA"/>
</dbReference>
<feature type="region of interest" description="Disordered" evidence="1">
    <location>
        <begin position="24"/>
        <end position="44"/>
    </location>
</feature>
<feature type="signal peptide" evidence="2">
    <location>
        <begin position="1"/>
        <end position="26"/>
    </location>
</feature>
<name>A0A417XUL0_9ACTN</name>
<evidence type="ECO:0000256" key="1">
    <source>
        <dbReference type="SAM" id="MobiDB-lite"/>
    </source>
</evidence>
<keyword evidence="4" id="KW-1185">Reference proteome</keyword>
<proteinExistence type="predicted"/>
<dbReference type="OrthoDB" id="10014861at2"/>
<dbReference type="RefSeq" id="WP_118928151.1">
    <property type="nucleotide sequence ID" value="NZ_QXGH01000035.1"/>
</dbReference>
<protein>
    <recommendedName>
        <fullName evidence="5">DUF3558 domain-containing protein</fullName>
    </recommendedName>
</protein>
<evidence type="ECO:0000256" key="2">
    <source>
        <dbReference type="SAM" id="SignalP"/>
    </source>
</evidence>
<accession>A0A417XUL0</accession>
<feature type="chain" id="PRO_5019326657" description="DUF3558 domain-containing protein" evidence="2">
    <location>
        <begin position="27"/>
        <end position="216"/>
    </location>
</feature>
<evidence type="ECO:0000313" key="3">
    <source>
        <dbReference type="EMBL" id="RHW24132.1"/>
    </source>
</evidence>